<sequence>MFENQNANICKIYNLFKEVLKLAHYGGVICCYIPCCTVFLMFFLEPEQGVRPLVRAWEEGPYGQKRRVLVKYSSYFNNHSSTVKRHSPTLGHYLKFKNENL</sequence>
<dbReference type="Proteomes" id="UP000008898">
    <property type="component" value="Chromosome"/>
</dbReference>
<protein>
    <submittedName>
        <fullName evidence="2">Hypothetical membrane protein</fullName>
    </submittedName>
</protein>
<proteinExistence type="predicted"/>
<organism evidence="2 3">
    <name type="scientific">Zobellia galactanivorans (strain DSM 12802 / CCUG 47099 / CIP 106680 / NCIMB 13871 / Dsij)</name>
    <dbReference type="NCBI Taxonomy" id="63186"/>
    <lineage>
        <taxon>Bacteria</taxon>
        <taxon>Pseudomonadati</taxon>
        <taxon>Bacteroidota</taxon>
        <taxon>Flavobacteriia</taxon>
        <taxon>Flavobacteriales</taxon>
        <taxon>Flavobacteriaceae</taxon>
        <taxon>Zobellia</taxon>
    </lineage>
</organism>
<keyword evidence="3" id="KW-1185">Reference proteome</keyword>
<dbReference type="AlphaFoldDB" id="G0KZQ8"/>
<accession>G0KZQ8</accession>
<dbReference type="STRING" id="63186.ZOBELLIA_2977"/>
<dbReference type="EMBL" id="FP476056">
    <property type="protein sequence ID" value="CAZ97123.1"/>
    <property type="molecule type" value="Genomic_DNA"/>
</dbReference>
<evidence type="ECO:0000256" key="1">
    <source>
        <dbReference type="SAM" id="Phobius"/>
    </source>
</evidence>
<gene>
    <name evidence="2" type="ordered locus">zobellia_2977</name>
</gene>
<dbReference type="KEGG" id="zga:ZOBELLIA_2977"/>
<evidence type="ECO:0000313" key="3">
    <source>
        <dbReference type="Proteomes" id="UP000008898"/>
    </source>
</evidence>
<dbReference type="HOGENOM" id="CLU_2290641_0_0_10"/>
<evidence type="ECO:0000313" key="2">
    <source>
        <dbReference type="EMBL" id="CAZ97123.1"/>
    </source>
</evidence>
<keyword evidence="1" id="KW-0812">Transmembrane</keyword>
<reference evidence="2 3" key="2">
    <citation type="journal article" date="2012" name="Environ. Microbiol.">
        <title>Characterization of the first alginolytic operons in a marine bacterium: from their emergence in marine Flavobacteriia to their independent transfers to marine Proteobacteria and human gut Bacteroides.</title>
        <authorList>
            <person name="Thomas F."/>
            <person name="Barbeyron T."/>
            <person name="Tonon T."/>
            <person name="Genicot S."/>
            <person name="Czjzek M."/>
            <person name="Michel G."/>
        </authorList>
    </citation>
    <scope>NUCLEOTIDE SEQUENCE [LARGE SCALE GENOMIC DNA]</scope>
    <source>
        <strain evidence="3">DSM 12802 / CCUG 47099 / CIP 106680 / NCIMB 13871 / Dsij</strain>
    </source>
</reference>
<reference evidence="3" key="1">
    <citation type="submission" date="2009-07" db="EMBL/GenBank/DDBJ databases">
        <title>Complete genome sequence of Zobellia galactanivorans Dsij.</title>
        <authorList>
            <consortium name="Genoscope - CEA"/>
        </authorList>
    </citation>
    <scope>NUCLEOTIDE SEQUENCE [LARGE SCALE GENOMIC DNA]</scope>
    <source>
        <strain evidence="3">DSM 12802 / CCUG 47099 / CIP 106680 / NCIMB 13871 / Dsij</strain>
    </source>
</reference>
<keyword evidence="1" id="KW-1133">Transmembrane helix</keyword>
<feature type="transmembrane region" description="Helical" evidence="1">
    <location>
        <begin position="22"/>
        <end position="44"/>
    </location>
</feature>
<name>G0KZQ8_ZOBGA</name>
<keyword evidence="1" id="KW-0472">Membrane</keyword>